<evidence type="ECO:0000259" key="3">
    <source>
        <dbReference type="SMART" id="SM00672"/>
    </source>
</evidence>
<dbReference type="Proteomes" id="UP000772434">
    <property type="component" value="Unassembled WGS sequence"/>
</dbReference>
<gene>
    <name evidence="4" type="ORF">BDP27DRAFT_1322734</name>
</gene>
<dbReference type="InterPro" id="IPR051091">
    <property type="entry name" value="O-Glucosyltr/Glycosyltrsf_90"/>
</dbReference>
<feature type="domain" description="Glycosyl transferase CAP10" evidence="3">
    <location>
        <begin position="354"/>
        <end position="726"/>
    </location>
</feature>
<evidence type="ECO:0000256" key="1">
    <source>
        <dbReference type="ARBA" id="ARBA00010118"/>
    </source>
</evidence>
<accession>A0A9P5UAH3</accession>
<evidence type="ECO:0000256" key="2">
    <source>
        <dbReference type="ARBA" id="ARBA00022679"/>
    </source>
</evidence>
<keyword evidence="2" id="KW-0808">Transferase</keyword>
<dbReference type="InterPro" id="IPR006598">
    <property type="entry name" value="CAP10"/>
</dbReference>
<evidence type="ECO:0000313" key="4">
    <source>
        <dbReference type="EMBL" id="KAF9071073.1"/>
    </source>
</evidence>
<protein>
    <recommendedName>
        <fullName evidence="3">Glycosyl transferase CAP10 domain-containing protein</fullName>
    </recommendedName>
</protein>
<keyword evidence="5" id="KW-1185">Reference proteome</keyword>
<proteinExistence type="inferred from homology"/>
<organism evidence="4 5">
    <name type="scientific">Rhodocollybia butyracea</name>
    <dbReference type="NCBI Taxonomy" id="206335"/>
    <lineage>
        <taxon>Eukaryota</taxon>
        <taxon>Fungi</taxon>
        <taxon>Dikarya</taxon>
        <taxon>Basidiomycota</taxon>
        <taxon>Agaricomycotina</taxon>
        <taxon>Agaricomycetes</taxon>
        <taxon>Agaricomycetidae</taxon>
        <taxon>Agaricales</taxon>
        <taxon>Marasmiineae</taxon>
        <taxon>Omphalotaceae</taxon>
        <taxon>Rhodocollybia</taxon>
    </lineage>
</organism>
<name>A0A9P5UAH3_9AGAR</name>
<dbReference type="Pfam" id="PF05686">
    <property type="entry name" value="Glyco_transf_90"/>
    <property type="match status" value="1"/>
</dbReference>
<comment type="similarity">
    <text evidence="1">Belongs to the glycosyltransferase 90 family.</text>
</comment>
<dbReference type="AlphaFoldDB" id="A0A9P5UAH3"/>
<reference evidence="4" key="1">
    <citation type="submission" date="2020-11" db="EMBL/GenBank/DDBJ databases">
        <authorList>
            <consortium name="DOE Joint Genome Institute"/>
            <person name="Ahrendt S."/>
            <person name="Riley R."/>
            <person name="Andreopoulos W."/>
            <person name="Labutti K."/>
            <person name="Pangilinan J."/>
            <person name="Ruiz-Duenas F.J."/>
            <person name="Barrasa J.M."/>
            <person name="Sanchez-Garcia M."/>
            <person name="Camarero S."/>
            <person name="Miyauchi S."/>
            <person name="Serrano A."/>
            <person name="Linde D."/>
            <person name="Babiker R."/>
            <person name="Drula E."/>
            <person name="Ayuso-Fernandez I."/>
            <person name="Pacheco R."/>
            <person name="Padilla G."/>
            <person name="Ferreira P."/>
            <person name="Barriuso J."/>
            <person name="Kellner H."/>
            <person name="Castanera R."/>
            <person name="Alfaro M."/>
            <person name="Ramirez L."/>
            <person name="Pisabarro A.G."/>
            <person name="Kuo A."/>
            <person name="Tritt A."/>
            <person name="Lipzen A."/>
            <person name="He G."/>
            <person name="Yan M."/>
            <person name="Ng V."/>
            <person name="Cullen D."/>
            <person name="Martin F."/>
            <person name="Rosso M.-N."/>
            <person name="Henrissat B."/>
            <person name="Hibbett D."/>
            <person name="Martinez A.T."/>
            <person name="Grigoriev I.V."/>
        </authorList>
    </citation>
    <scope>NUCLEOTIDE SEQUENCE</scope>
    <source>
        <strain evidence="4">AH 40177</strain>
    </source>
</reference>
<evidence type="ECO:0000313" key="5">
    <source>
        <dbReference type="Proteomes" id="UP000772434"/>
    </source>
</evidence>
<dbReference type="OrthoDB" id="202415at2759"/>
<dbReference type="SMART" id="SM00672">
    <property type="entry name" value="CAP10"/>
    <property type="match status" value="1"/>
</dbReference>
<dbReference type="PANTHER" id="PTHR12203:SF35">
    <property type="entry name" value="PROTEIN O-GLUCOSYLTRANSFERASE 1"/>
    <property type="match status" value="1"/>
</dbReference>
<dbReference type="GO" id="GO:0016740">
    <property type="term" value="F:transferase activity"/>
    <property type="evidence" value="ECO:0007669"/>
    <property type="project" value="UniProtKB-KW"/>
</dbReference>
<sequence length="762" mass="85837">MVLPNHRRMPSASPWTMQLNRFSLRRWKPLLLWTLLALLTFGIFRAGILAGSSSSLPTPKKLRSSLDTHPSRLSFSTHPITQLMAAAEERFRAKVSKQSQTLPEAMAEYTRRYGMPPPKGFDKWWEYTRKYDCVMVDEYDLLMKDLKPFYELRGRKELGDYTHDPEGTGLDKYGWALGGGAEMRRRIAEVASVSSIDLVRVRSGVLSTLSINNDGFVDDEVSARARGLKSMLGKTIEGWKATEEEKKRYGGDGRKFGAGIPDMDFPVNAKAEGRVVIGWEKWQEKGNYTPSTANENDAHPLASFRPDWRGEGNVWDSWRRTCPPNSTARKMFSSIRSAMIDMTGPGMTKAQNGKIPPTFAFTPSNSFYTTSFCDEPHLHYTQGHFFSDWRTIGELYPVLSPARADGFADIKIPSHYYYGSTDRYTYGWDEVNLELQETDRGEVAWGDEISGARGEGVDDRNLVIDPAFDGHVNTANPPVDKITGRESKRNKVFWRGATTGGGNEPPGFAALYQRHRAVRMTGWDVDGNVELWLPAATYSTSTGLSNFSAQDPTIITDPPLTHISIPLASLNRAIMDVAFVKTTNAEQYPGGLEKLMAEHRFSGGVYLGGHWQYKYLLDIDGMSYSGRFMSFLASDSVPVKSTMYEEFFGDWIEPWLHYIPLSASYEEIYNIYAYFSGIPAETVEEVFGNHTDPATGAPLFQPGQAIPGAPDGDARLRRIARAGKQWKRTIGRTLDQEAYVWRLAMEWARLYSDDREAMSMRI</sequence>
<dbReference type="PANTHER" id="PTHR12203">
    <property type="entry name" value="KDEL LYS-ASP-GLU-LEU CONTAINING - RELATED"/>
    <property type="match status" value="1"/>
</dbReference>
<dbReference type="EMBL" id="JADNRY010000035">
    <property type="protein sequence ID" value="KAF9071073.1"/>
    <property type="molecule type" value="Genomic_DNA"/>
</dbReference>
<comment type="caution">
    <text evidence="4">The sequence shown here is derived from an EMBL/GenBank/DDBJ whole genome shotgun (WGS) entry which is preliminary data.</text>
</comment>